<name>A0A1F6P905_9BACT</name>
<keyword evidence="3 6" id="KW-0812">Transmembrane</keyword>
<dbReference type="Proteomes" id="UP000176634">
    <property type="component" value="Unassembled WGS sequence"/>
</dbReference>
<dbReference type="InterPro" id="IPR000866">
    <property type="entry name" value="AhpC/TSA"/>
</dbReference>
<dbReference type="PANTHER" id="PTHR42852:SF13">
    <property type="entry name" value="PROTEIN DIPZ"/>
    <property type="match status" value="1"/>
</dbReference>
<reference evidence="8 9" key="1">
    <citation type="journal article" date="2016" name="Nat. Commun.">
        <title>Thousands of microbial genomes shed light on interconnected biogeochemical processes in an aquifer system.</title>
        <authorList>
            <person name="Anantharaman K."/>
            <person name="Brown C.T."/>
            <person name="Hug L.A."/>
            <person name="Sharon I."/>
            <person name="Castelle C.J."/>
            <person name="Probst A.J."/>
            <person name="Thomas B.C."/>
            <person name="Singh A."/>
            <person name="Wilkins M.J."/>
            <person name="Karaoz U."/>
            <person name="Brodie E.L."/>
            <person name="Williams K.H."/>
            <person name="Hubbard S.S."/>
            <person name="Banfield J.F."/>
        </authorList>
    </citation>
    <scope>NUCLEOTIDE SEQUENCE [LARGE SCALE GENOMIC DNA]</scope>
</reference>
<evidence type="ECO:0000259" key="7">
    <source>
        <dbReference type="PROSITE" id="PS51352"/>
    </source>
</evidence>
<dbReference type="Gene3D" id="3.40.30.10">
    <property type="entry name" value="Glutaredoxin"/>
    <property type="match status" value="1"/>
</dbReference>
<feature type="transmembrane region" description="Helical" evidence="6">
    <location>
        <begin position="118"/>
        <end position="147"/>
    </location>
</feature>
<feature type="transmembrane region" description="Helical" evidence="6">
    <location>
        <begin position="75"/>
        <end position="97"/>
    </location>
</feature>
<dbReference type="InterPro" id="IPR050553">
    <property type="entry name" value="Thioredoxin_ResA/DsbE_sf"/>
</dbReference>
<dbReference type="SUPFAM" id="SSF52833">
    <property type="entry name" value="Thioredoxin-like"/>
    <property type="match status" value="1"/>
</dbReference>
<evidence type="ECO:0000256" key="4">
    <source>
        <dbReference type="ARBA" id="ARBA00022989"/>
    </source>
</evidence>
<evidence type="ECO:0000313" key="8">
    <source>
        <dbReference type="EMBL" id="OGH92665.1"/>
    </source>
</evidence>
<feature type="transmembrane region" description="Helical" evidence="6">
    <location>
        <begin position="153"/>
        <end position="177"/>
    </location>
</feature>
<keyword evidence="5 6" id="KW-0472">Membrane</keyword>
<accession>A0A1F6P905</accession>
<dbReference type="Gene3D" id="2.60.120.260">
    <property type="entry name" value="Galactose-binding domain-like"/>
    <property type="match status" value="1"/>
</dbReference>
<dbReference type="EMBL" id="MFRA01000005">
    <property type="protein sequence ID" value="OGH92665.1"/>
    <property type="molecule type" value="Genomic_DNA"/>
</dbReference>
<dbReference type="InterPro" id="IPR036249">
    <property type="entry name" value="Thioredoxin-like_sf"/>
</dbReference>
<proteinExistence type="predicted"/>
<dbReference type="PROSITE" id="PS51352">
    <property type="entry name" value="THIOREDOXIN_2"/>
    <property type="match status" value="1"/>
</dbReference>
<dbReference type="InterPro" id="IPR003834">
    <property type="entry name" value="Cyt_c_assmbl_TM_dom"/>
</dbReference>
<comment type="subcellular location">
    <subcellularLocation>
        <location evidence="1">Cell membrane</location>
        <topology evidence="1">Multi-pass membrane protein</topology>
    </subcellularLocation>
</comment>
<feature type="transmembrane region" description="Helical" evidence="6">
    <location>
        <begin position="41"/>
        <end position="63"/>
    </location>
</feature>
<dbReference type="CDD" id="cd03012">
    <property type="entry name" value="TlpA_like_DipZ_like"/>
    <property type="match status" value="1"/>
</dbReference>
<evidence type="ECO:0000313" key="9">
    <source>
        <dbReference type="Proteomes" id="UP000176634"/>
    </source>
</evidence>
<protein>
    <recommendedName>
        <fullName evidence="7">Thioredoxin domain-containing protein</fullName>
    </recommendedName>
</protein>
<evidence type="ECO:0000256" key="2">
    <source>
        <dbReference type="ARBA" id="ARBA00022475"/>
    </source>
</evidence>
<dbReference type="GO" id="GO:0017004">
    <property type="term" value="P:cytochrome complex assembly"/>
    <property type="evidence" value="ECO:0007669"/>
    <property type="project" value="InterPro"/>
</dbReference>
<evidence type="ECO:0000256" key="1">
    <source>
        <dbReference type="ARBA" id="ARBA00004651"/>
    </source>
</evidence>
<dbReference type="Pfam" id="PF17991">
    <property type="entry name" value="Thioredoxin_10"/>
    <property type="match status" value="1"/>
</dbReference>
<dbReference type="InterPro" id="IPR041017">
    <property type="entry name" value="Thioredoxin_10"/>
</dbReference>
<dbReference type="Pfam" id="PF00578">
    <property type="entry name" value="AhpC-TSA"/>
    <property type="match status" value="1"/>
</dbReference>
<feature type="transmembrane region" description="Helical" evidence="6">
    <location>
        <begin position="198"/>
        <end position="214"/>
    </location>
</feature>
<dbReference type="GO" id="GO:0005886">
    <property type="term" value="C:plasma membrane"/>
    <property type="evidence" value="ECO:0007669"/>
    <property type="project" value="UniProtKB-SubCell"/>
</dbReference>
<keyword evidence="2" id="KW-1003">Cell membrane</keyword>
<feature type="transmembrane region" description="Helical" evidence="6">
    <location>
        <begin position="6"/>
        <end position="29"/>
    </location>
</feature>
<dbReference type="GO" id="GO:0016491">
    <property type="term" value="F:oxidoreductase activity"/>
    <property type="evidence" value="ECO:0007669"/>
    <property type="project" value="InterPro"/>
</dbReference>
<evidence type="ECO:0000256" key="5">
    <source>
        <dbReference type="ARBA" id="ARBA00023136"/>
    </source>
</evidence>
<comment type="caution">
    <text evidence="8">The sequence shown here is derived from an EMBL/GenBank/DDBJ whole genome shotgun (WGS) entry which is preliminary data.</text>
</comment>
<sequence>MLQVIFSFLAGVLTIGAPCILPMLPIILGASVGHTSKTRPLFITLGFVATFSVAGLTLSIIVQRLMIAPDLLRNIAVAGLAFFGLLMLFPRIFEVLAQRLSGLSTQAQQISQKAGSKNFGGFVLGMILGLIWTPCAGPILGSILTLIATQSNFGQATALLLAYSAGAGVPMLAIAYGGQAITTRVRSVAKYTNIIQKLFGGIILLLAVAMYFQYDLKLQAKILEYYSFPTLEEKLIKPKLDHSSAPSIKINSNITISDLPSYGQAPDFKSIVSWINTDKNLTMSDLKGKVVLVDFWTYSCINCIRTLPYVTSWYEKYKDSGFVVIGVHTPEFEFEKVLDNVKTATKRYGINYPVVLDNNFGTWNNYKNRYWPAHYLIDRDGNIRYYHFGEGKYEETENAIAQLLGMKAEVAKIIEEPDKNIRTPEIYFGTDRLEYLTNSQSPSASGKQFSLPAQQEENHFALEGIWKFDKEYVKLAEGNGLIKMKFFAGKIHMVAKASKPITIQIIVDGKKQKSVVIFASDLYTLFDSNDYAAHEIIIEIPEAGLEAYTFTFG</sequence>
<dbReference type="InterPro" id="IPR013766">
    <property type="entry name" value="Thioredoxin_domain"/>
</dbReference>
<dbReference type="Pfam" id="PF02683">
    <property type="entry name" value="DsbD_TM"/>
    <property type="match status" value="1"/>
</dbReference>
<dbReference type="GO" id="GO:0016209">
    <property type="term" value="F:antioxidant activity"/>
    <property type="evidence" value="ECO:0007669"/>
    <property type="project" value="InterPro"/>
</dbReference>
<keyword evidence="4 6" id="KW-1133">Transmembrane helix</keyword>
<gene>
    <name evidence="8" type="ORF">A2563_03250</name>
</gene>
<feature type="domain" description="Thioredoxin" evidence="7">
    <location>
        <begin position="259"/>
        <end position="405"/>
    </location>
</feature>
<dbReference type="AlphaFoldDB" id="A0A1F6P905"/>
<evidence type="ECO:0000256" key="3">
    <source>
        <dbReference type="ARBA" id="ARBA00022692"/>
    </source>
</evidence>
<dbReference type="PANTHER" id="PTHR42852">
    <property type="entry name" value="THIOL:DISULFIDE INTERCHANGE PROTEIN DSBE"/>
    <property type="match status" value="1"/>
</dbReference>
<dbReference type="STRING" id="1798705.A2563_03250"/>
<organism evidence="8 9">
    <name type="scientific">Candidatus Magasanikbacteria bacterium RIFOXYD1_FULL_40_23</name>
    <dbReference type="NCBI Taxonomy" id="1798705"/>
    <lineage>
        <taxon>Bacteria</taxon>
        <taxon>Candidatus Magasanikiibacteriota</taxon>
    </lineage>
</organism>
<evidence type="ECO:0000256" key="6">
    <source>
        <dbReference type="SAM" id="Phobius"/>
    </source>
</evidence>